<evidence type="ECO:0000256" key="1">
    <source>
        <dbReference type="SAM" id="MobiDB-lite"/>
    </source>
</evidence>
<dbReference type="EMBL" id="JAIXMP010000016">
    <property type="protein sequence ID" value="KAI9260698.1"/>
    <property type="molecule type" value="Genomic_DNA"/>
</dbReference>
<sequence>MSMVTASKCAVVCGLIHGFRGGDTTFKDFPSRLKTIAIHDHIEVKVYPKYKTAGDFQLAVSNLLAWLQEQAELQHKAGYDHVQFVLLGHSMGGIVAAEAILQWKQQPSILDGDIIGLLAYDTPFYSVNHRFVTSQALNHAGQINREVNRFWSATSSVTTAAATAATRSTTGTRAAAIEYPGAAKKTSSSKWGLLAGVVGVAAAGAAAYMAREKITASVTDAFDHLEFVSTLMDLNGCWERVRRLTELPDVLFKCFYVQLSGDDSLASDPRTFIALPPPETSHYFIPIPSRMEGEIDAHTSIFDPAKNDHYYNLGLDSITLISEMVARHHRQHDNKKTIPSSPPLIPASSPYSPSAMTISDDPHSTSKRMRMTLACERCRLKKVCGRCCGAKATCSYTGAPTQIDLFNLVQLNETVNQLQSRITAIENGVGQVHDDTQFIAKEIKNKRLMKKKREFSTIKTTTADPVASNTPATGSNYQNNSDTYITSSNPTAAAASSSESSSSAANNALQQKQPNWAVSLTPNGLRIDTSIISLNDLYDILLSGLSQLRTMATTDKTHTTPSHTDSVTTEPSIIPMSSPISPSVPISKQPTRLSSTTEALKPKHENHHDHLHQGEDEEDSDELNAVVIKHNPLYKSKDIIFPLYSAWESSATNHPHTNHSNMNNNELHTSRPSSICCMGRKLPHPELLGQLLKIYEQCFLCLPLPDMDLFLQQCKQQTTSPLLINAVLSWSARHAAIYHGILGQQDPNKIGEPYFIAAKALLRDEFLTPRVETVHALLLMYIYSIGKTGPDRCESEAYTFLGLATRMSLDLGLHHRMGPYEEKGRRLFAALEFLETLCAAHSDKPMLFPQQAETIQLMEHEQVFGERRYRIEFTMHRHKINQIYRRIHTSCHQSDPLFKTVSNLERELKAWYNQLPWYFQYNQQLQHYQHHHHRSSSSATTKSPWTSSSFREQACLKLNFEYHFQMCQLYSIFLPPHPDKQHTVNLLSLRLCLNSADAITELLECWAQLQQSWCHFTLDTIVMACLVYGYQLKSNKTEVLSHAKRQMQRIAAVLEVSPVRHHKYVRTLIARIEKQTNPSSSSPSTHGNDEGDEELDVPPVTSSSSSSPSPIWHEQLQQQQQHPHPMQPSSSPHPLPAHPPMQPLPAPPLTTMAPPPTMTAAPSASLEEDWSWLKPTDLAVNDLFRFADFIYTPTMDMMGYQWPPI</sequence>
<reference evidence="2" key="1">
    <citation type="journal article" date="2022" name="IScience">
        <title>Evolution of zygomycete secretomes and the origins of terrestrial fungal ecologies.</title>
        <authorList>
            <person name="Chang Y."/>
            <person name="Wang Y."/>
            <person name="Mondo S."/>
            <person name="Ahrendt S."/>
            <person name="Andreopoulos W."/>
            <person name="Barry K."/>
            <person name="Beard J."/>
            <person name="Benny G.L."/>
            <person name="Blankenship S."/>
            <person name="Bonito G."/>
            <person name="Cuomo C."/>
            <person name="Desiro A."/>
            <person name="Gervers K.A."/>
            <person name="Hundley H."/>
            <person name="Kuo A."/>
            <person name="LaButti K."/>
            <person name="Lang B.F."/>
            <person name="Lipzen A."/>
            <person name="O'Donnell K."/>
            <person name="Pangilinan J."/>
            <person name="Reynolds N."/>
            <person name="Sandor L."/>
            <person name="Smith M.E."/>
            <person name="Tsang A."/>
            <person name="Grigoriev I.V."/>
            <person name="Stajich J.E."/>
            <person name="Spatafora J.W."/>
        </authorList>
    </citation>
    <scope>NUCLEOTIDE SEQUENCE</scope>
    <source>
        <strain evidence="2">RSA 2281</strain>
    </source>
</reference>
<evidence type="ECO:0000313" key="2">
    <source>
        <dbReference type="EMBL" id="KAI9260698.1"/>
    </source>
</evidence>
<organism evidence="2 3">
    <name type="scientific">Phascolomyces articulosus</name>
    <dbReference type="NCBI Taxonomy" id="60185"/>
    <lineage>
        <taxon>Eukaryota</taxon>
        <taxon>Fungi</taxon>
        <taxon>Fungi incertae sedis</taxon>
        <taxon>Mucoromycota</taxon>
        <taxon>Mucoromycotina</taxon>
        <taxon>Mucoromycetes</taxon>
        <taxon>Mucorales</taxon>
        <taxon>Lichtheimiaceae</taxon>
        <taxon>Phascolomyces</taxon>
    </lineage>
</organism>
<dbReference type="InterPro" id="IPR029058">
    <property type="entry name" value="AB_hydrolase_fold"/>
</dbReference>
<dbReference type="PANTHER" id="PTHR47842:SF1">
    <property type="entry name" value="DUF676 DOMAIN-CONTAINING PROTEIN"/>
    <property type="match status" value="1"/>
</dbReference>
<name>A0AAD5JYU3_9FUNG</name>
<protein>
    <submittedName>
        <fullName evidence="2">Uncharacterized protein</fullName>
    </submittedName>
</protein>
<dbReference type="GO" id="GO:0008270">
    <property type="term" value="F:zinc ion binding"/>
    <property type="evidence" value="ECO:0007669"/>
    <property type="project" value="InterPro"/>
</dbReference>
<feature type="compositionally biased region" description="Low complexity" evidence="1">
    <location>
        <begin position="487"/>
        <end position="508"/>
    </location>
</feature>
<dbReference type="GO" id="GO:0000981">
    <property type="term" value="F:DNA-binding transcription factor activity, RNA polymerase II-specific"/>
    <property type="evidence" value="ECO:0007669"/>
    <property type="project" value="InterPro"/>
</dbReference>
<feature type="region of interest" description="Disordered" evidence="1">
    <location>
        <begin position="1071"/>
        <end position="1163"/>
    </location>
</feature>
<feature type="region of interest" description="Disordered" evidence="1">
    <location>
        <begin position="460"/>
        <end position="508"/>
    </location>
</feature>
<dbReference type="PANTHER" id="PTHR47842">
    <property type="entry name" value="EXPRESSED PROTEIN"/>
    <property type="match status" value="1"/>
</dbReference>
<dbReference type="InterPro" id="IPR001138">
    <property type="entry name" value="Zn2Cys6_DnaBD"/>
</dbReference>
<dbReference type="AlphaFoldDB" id="A0AAD5JYU3"/>
<feature type="compositionally biased region" description="Basic and acidic residues" evidence="1">
    <location>
        <begin position="600"/>
        <end position="614"/>
    </location>
</feature>
<feature type="compositionally biased region" description="Low complexity" evidence="1">
    <location>
        <begin position="559"/>
        <end position="587"/>
    </location>
</feature>
<gene>
    <name evidence="2" type="ORF">BDA99DRAFT_538291</name>
</gene>
<evidence type="ECO:0000313" key="3">
    <source>
        <dbReference type="Proteomes" id="UP001209540"/>
    </source>
</evidence>
<feature type="compositionally biased region" description="Pro residues" evidence="1">
    <location>
        <begin position="1131"/>
        <end position="1157"/>
    </location>
</feature>
<dbReference type="Gene3D" id="3.40.50.1820">
    <property type="entry name" value="alpha/beta hydrolase"/>
    <property type="match status" value="1"/>
</dbReference>
<proteinExistence type="predicted"/>
<feature type="compositionally biased region" description="Polar residues" evidence="1">
    <location>
        <begin position="1075"/>
        <end position="1086"/>
    </location>
</feature>
<dbReference type="SUPFAM" id="SSF53474">
    <property type="entry name" value="alpha/beta-Hydrolases"/>
    <property type="match status" value="1"/>
</dbReference>
<feature type="compositionally biased region" description="Polar residues" evidence="1">
    <location>
        <begin position="460"/>
        <end position="486"/>
    </location>
</feature>
<feature type="region of interest" description="Disordered" evidence="1">
    <location>
        <begin position="555"/>
        <end position="621"/>
    </location>
</feature>
<feature type="compositionally biased region" description="Polar residues" evidence="1">
    <location>
        <begin position="588"/>
        <end position="598"/>
    </location>
</feature>
<comment type="caution">
    <text evidence="2">The sequence shown here is derived from an EMBL/GenBank/DDBJ whole genome shotgun (WGS) entry which is preliminary data.</text>
</comment>
<dbReference type="CDD" id="cd00067">
    <property type="entry name" value="GAL4"/>
    <property type="match status" value="1"/>
</dbReference>
<dbReference type="CDD" id="cd12148">
    <property type="entry name" value="fungal_TF_MHR"/>
    <property type="match status" value="1"/>
</dbReference>
<feature type="compositionally biased region" description="Low complexity" evidence="1">
    <location>
        <begin position="1097"/>
        <end position="1130"/>
    </location>
</feature>
<accession>A0AAD5JYU3</accession>
<dbReference type="Proteomes" id="UP001209540">
    <property type="component" value="Unassembled WGS sequence"/>
</dbReference>
<keyword evidence="3" id="KW-1185">Reference proteome</keyword>
<reference evidence="2" key="2">
    <citation type="submission" date="2023-02" db="EMBL/GenBank/DDBJ databases">
        <authorList>
            <consortium name="DOE Joint Genome Institute"/>
            <person name="Mondo S.J."/>
            <person name="Chang Y."/>
            <person name="Wang Y."/>
            <person name="Ahrendt S."/>
            <person name="Andreopoulos W."/>
            <person name="Barry K."/>
            <person name="Beard J."/>
            <person name="Benny G.L."/>
            <person name="Blankenship S."/>
            <person name="Bonito G."/>
            <person name="Cuomo C."/>
            <person name="Desiro A."/>
            <person name="Gervers K.A."/>
            <person name="Hundley H."/>
            <person name="Kuo A."/>
            <person name="LaButti K."/>
            <person name="Lang B.F."/>
            <person name="Lipzen A."/>
            <person name="O'Donnell K."/>
            <person name="Pangilinan J."/>
            <person name="Reynolds N."/>
            <person name="Sandor L."/>
            <person name="Smith M.W."/>
            <person name="Tsang A."/>
            <person name="Grigoriev I.V."/>
            <person name="Stajich J.E."/>
            <person name="Spatafora J.W."/>
        </authorList>
    </citation>
    <scope>NUCLEOTIDE SEQUENCE</scope>
    <source>
        <strain evidence="2">RSA 2281</strain>
    </source>
</reference>